<feature type="compositionally biased region" description="Acidic residues" evidence="2">
    <location>
        <begin position="39"/>
        <end position="110"/>
    </location>
</feature>
<keyword evidence="3" id="KW-1133">Transmembrane helix</keyword>
<feature type="compositionally biased region" description="Basic and acidic residues" evidence="2">
    <location>
        <begin position="148"/>
        <end position="163"/>
    </location>
</feature>
<evidence type="ECO:0008006" key="7">
    <source>
        <dbReference type="Google" id="ProtNLM"/>
    </source>
</evidence>
<feature type="signal peptide" evidence="4">
    <location>
        <begin position="1"/>
        <end position="22"/>
    </location>
</feature>
<feature type="coiled-coil region" evidence="1">
    <location>
        <begin position="602"/>
        <end position="629"/>
    </location>
</feature>
<keyword evidence="4" id="KW-0732">Signal</keyword>
<evidence type="ECO:0000256" key="1">
    <source>
        <dbReference type="SAM" id="Coils"/>
    </source>
</evidence>
<feature type="chain" id="PRO_5045830156" description="GOLD domain-containing protein" evidence="4">
    <location>
        <begin position="23"/>
        <end position="719"/>
    </location>
</feature>
<protein>
    <recommendedName>
        <fullName evidence="7">GOLD domain-containing protein</fullName>
    </recommendedName>
</protein>
<evidence type="ECO:0000256" key="2">
    <source>
        <dbReference type="SAM" id="MobiDB-lite"/>
    </source>
</evidence>
<evidence type="ECO:0000256" key="4">
    <source>
        <dbReference type="SAM" id="SignalP"/>
    </source>
</evidence>
<feature type="compositionally biased region" description="Basic and acidic residues" evidence="2">
    <location>
        <begin position="176"/>
        <end position="224"/>
    </location>
</feature>
<sequence length="719" mass="78968">MGLPRRIARLLLVALGLSVVSSRLSATRKKEAAKKLEYNDDDDDDQGFDDDDDDSREGSSEDFDDDDVDDDDDDDGESGEEEEGEDMEEDDDDDAYDDDDAGGEEEEEEQQQQATRAHDAAKRARKLAEEAEGLRLERDRKHKHKKASPPDHRPDPAFDEARAAKHKKPPPPHHRDRPDPAFDEARAAKQFDRKAEKMRKDPKQWREHNEREKNAHEARLKPPKLDGSLSFRAPFARSTVTAARRLLQSDASYELKDGRTVEYCVEYARYTTHGEAVVKKRFARLVGGAAVETVVDKVRGPRPLARVGAGAVWSPKRLEAREVAVTLNFRVAGPGAFPPKKHKNDIPKSSPDTWRTGGVAAWVASRAVYAAGPLMGSTEKFTGFGVVAGPGTIRVVVHGHIAPRTDLLEDAGIGCDAKVRLDSSRADVTVANHTKLRFLVQAIPAAAGPGRPRTPLDPTAPVDLGLSVFVDDDGGGFRPCVRSLPLPRDVFEPEWLEGAYLGVTAAASDDRPDDVVDVTKLAVVSSKEHHHRSGHSLDEALAGLAASGVDVRDVADLRRMPVAERYDRVEGILGALLASVEDLQHHMEYEILDKEAQLDEVAAKMFESTNNAQRRLKSLEDEISTAAEHSLSGRLEALEQAAALARVGDEKNGFFDRGHEKTLENTLAKTNRRVVRATVDSHRAAVSGAFAGFVVLALHGAALYFGFGVWAKLKRDKMI</sequence>
<comment type="caution">
    <text evidence="5">The sequence shown here is derived from an EMBL/GenBank/DDBJ whole genome shotgun (WGS) entry which is preliminary data.</text>
</comment>
<dbReference type="EMBL" id="JBBJCI010000207">
    <property type="protein sequence ID" value="KAK7240967.1"/>
    <property type="molecule type" value="Genomic_DNA"/>
</dbReference>
<dbReference type="PANTHER" id="PTHR48209:SF2">
    <property type="entry name" value="FI24008P1"/>
    <property type="match status" value="1"/>
</dbReference>
<organism evidence="5 6">
    <name type="scientific">Aureococcus anophagefferens</name>
    <name type="common">Harmful bloom alga</name>
    <dbReference type="NCBI Taxonomy" id="44056"/>
    <lineage>
        <taxon>Eukaryota</taxon>
        <taxon>Sar</taxon>
        <taxon>Stramenopiles</taxon>
        <taxon>Ochrophyta</taxon>
        <taxon>Pelagophyceae</taxon>
        <taxon>Pelagomonadales</taxon>
        <taxon>Pelagomonadaceae</taxon>
        <taxon>Aureococcus</taxon>
    </lineage>
</organism>
<feature type="transmembrane region" description="Helical" evidence="3">
    <location>
        <begin position="689"/>
        <end position="711"/>
    </location>
</feature>
<keyword evidence="1" id="KW-0175">Coiled coil</keyword>
<gene>
    <name evidence="5" type="ORF">SO694_00054053</name>
</gene>
<dbReference type="PANTHER" id="PTHR48209">
    <property type="entry name" value="AGL056WP"/>
    <property type="match status" value="1"/>
</dbReference>
<reference evidence="5 6" key="1">
    <citation type="submission" date="2024-03" db="EMBL/GenBank/DDBJ databases">
        <title>Aureococcus anophagefferens CCMP1851 and Kratosvirus quantuckense: Draft genome of a second virus-susceptible host strain in the model system.</title>
        <authorList>
            <person name="Chase E."/>
            <person name="Truchon A.R."/>
            <person name="Schepens W."/>
            <person name="Wilhelm S.W."/>
        </authorList>
    </citation>
    <scope>NUCLEOTIDE SEQUENCE [LARGE SCALE GENOMIC DNA]</scope>
    <source>
        <strain evidence="5 6">CCMP1851</strain>
    </source>
</reference>
<dbReference type="Proteomes" id="UP001363151">
    <property type="component" value="Unassembled WGS sequence"/>
</dbReference>
<feature type="compositionally biased region" description="Basic and acidic residues" evidence="2">
    <location>
        <begin position="28"/>
        <end position="38"/>
    </location>
</feature>
<accession>A0ABR1FXM6</accession>
<feature type="compositionally biased region" description="Basic residues" evidence="2">
    <location>
        <begin position="164"/>
        <end position="175"/>
    </location>
</feature>
<evidence type="ECO:0000313" key="5">
    <source>
        <dbReference type="EMBL" id="KAK7240967.1"/>
    </source>
</evidence>
<keyword evidence="3" id="KW-0812">Transmembrane</keyword>
<name>A0ABR1FXM6_AURAN</name>
<proteinExistence type="predicted"/>
<dbReference type="Gene3D" id="2.60.120.200">
    <property type="match status" value="1"/>
</dbReference>
<feature type="compositionally biased region" description="Basic and acidic residues" evidence="2">
    <location>
        <begin position="116"/>
        <end position="139"/>
    </location>
</feature>
<evidence type="ECO:0000256" key="3">
    <source>
        <dbReference type="SAM" id="Phobius"/>
    </source>
</evidence>
<evidence type="ECO:0000313" key="6">
    <source>
        <dbReference type="Proteomes" id="UP001363151"/>
    </source>
</evidence>
<feature type="region of interest" description="Disordered" evidence="2">
    <location>
        <begin position="22"/>
        <end position="227"/>
    </location>
</feature>
<keyword evidence="3" id="KW-0472">Membrane</keyword>
<keyword evidence="6" id="KW-1185">Reference proteome</keyword>